<dbReference type="AlphaFoldDB" id="A0A5A7PH22"/>
<evidence type="ECO:0000256" key="1">
    <source>
        <dbReference type="SAM" id="MobiDB-lite"/>
    </source>
</evidence>
<name>A0A5A7PH22_STRAF</name>
<dbReference type="InterPro" id="IPR041806">
    <property type="entry name" value="CID5/6/7_CUE"/>
</dbReference>
<dbReference type="GO" id="GO:0043130">
    <property type="term" value="F:ubiquitin binding"/>
    <property type="evidence" value="ECO:0007669"/>
    <property type="project" value="InterPro"/>
</dbReference>
<dbReference type="PANTHER" id="PTHR37252">
    <property type="entry name" value="POLYADENYLATE-BINDING PROTEIN-INTERACTING PROTEIN 6"/>
    <property type="match status" value="1"/>
</dbReference>
<comment type="caution">
    <text evidence="3">The sequence shown here is derived from an EMBL/GenBank/DDBJ whole genome shotgun (WGS) entry which is preliminary data.</text>
</comment>
<reference evidence="4" key="1">
    <citation type="journal article" date="2019" name="Curr. Biol.">
        <title>Genome Sequence of Striga asiatica Provides Insight into the Evolution of Plant Parasitism.</title>
        <authorList>
            <person name="Yoshida S."/>
            <person name="Kim S."/>
            <person name="Wafula E.K."/>
            <person name="Tanskanen J."/>
            <person name="Kim Y.M."/>
            <person name="Honaas L."/>
            <person name="Yang Z."/>
            <person name="Spallek T."/>
            <person name="Conn C.E."/>
            <person name="Ichihashi Y."/>
            <person name="Cheong K."/>
            <person name="Cui S."/>
            <person name="Der J.P."/>
            <person name="Gundlach H."/>
            <person name="Jiao Y."/>
            <person name="Hori C."/>
            <person name="Ishida J.K."/>
            <person name="Kasahara H."/>
            <person name="Kiba T."/>
            <person name="Kim M.S."/>
            <person name="Koo N."/>
            <person name="Laohavisit A."/>
            <person name="Lee Y.H."/>
            <person name="Lumba S."/>
            <person name="McCourt P."/>
            <person name="Mortimer J.C."/>
            <person name="Mutuku J.M."/>
            <person name="Nomura T."/>
            <person name="Sasaki-Sekimoto Y."/>
            <person name="Seto Y."/>
            <person name="Wang Y."/>
            <person name="Wakatake T."/>
            <person name="Sakakibara H."/>
            <person name="Demura T."/>
            <person name="Yamaguchi S."/>
            <person name="Yoneyama K."/>
            <person name="Manabe R.I."/>
            <person name="Nelson D.C."/>
            <person name="Schulman A.H."/>
            <person name="Timko M.P."/>
            <person name="dePamphilis C.W."/>
            <person name="Choi D."/>
            <person name="Shirasu K."/>
        </authorList>
    </citation>
    <scope>NUCLEOTIDE SEQUENCE [LARGE SCALE GENOMIC DNA]</scope>
    <source>
        <strain evidence="4">cv. UVA1</strain>
    </source>
</reference>
<keyword evidence="4" id="KW-1185">Reference proteome</keyword>
<gene>
    <name evidence="3" type="ORF">STAS_08202</name>
</gene>
<dbReference type="PANTHER" id="PTHR37252:SF3">
    <property type="entry name" value="POLYADENYLATE-BINDING PROTEIN-INTERACTING PROTEIN 6"/>
    <property type="match status" value="1"/>
</dbReference>
<evidence type="ECO:0000313" key="4">
    <source>
        <dbReference type="Proteomes" id="UP000325081"/>
    </source>
</evidence>
<feature type="region of interest" description="Disordered" evidence="1">
    <location>
        <begin position="70"/>
        <end position="93"/>
    </location>
</feature>
<dbReference type="PROSITE" id="PS51140">
    <property type="entry name" value="CUE"/>
    <property type="match status" value="1"/>
</dbReference>
<dbReference type="Gene3D" id="1.10.8.10">
    <property type="entry name" value="DNA helicase RuvA subunit, C-terminal domain"/>
    <property type="match status" value="1"/>
</dbReference>
<dbReference type="InterPro" id="IPR003892">
    <property type="entry name" value="CUE"/>
</dbReference>
<protein>
    <submittedName>
        <fullName evidence="3">CTC-interacting domain 6</fullName>
    </submittedName>
</protein>
<feature type="domain" description="CUE" evidence="2">
    <location>
        <begin position="104"/>
        <end position="147"/>
    </location>
</feature>
<dbReference type="OrthoDB" id="769720at2759"/>
<evidence type="ECO:0000313" key="3">
    <source>
        <dbReference type="EMBL" id="GER32163.1"/>
    </source>
</evidence>
<dbReference type="InterPro" id="IPR038981">
    <property type="entry name" value="CID5/CID6"/>
</dbReference>
<proteinExistence type="predicted"/>
<dbReference type="CDD" id="cd14371">
    <property type="entry name" value="CUE_CID7_like"/>
    <property type="match status" value="1"/>
</dbReference>
<dbReference type="EMBL" id="BKCP01004550">
    <property type="protein sequence ID" value="GER32163.1"/>
    <property type="molecule type" value="Genomic_DNA"/>
</dbReference>
<dbReference type="Proteomes" id="UP000325081">
    <property type="component" value="Unassembled WGS sequence"/>
</dbReference>
<evidence type="ECO:0000259" key="2">
    <source>
        <dbReference type="PROSITE" id="PS51140"/>
    </source>
</evidence>
<accession>A0A5A7PH22</accession>
<sequence length="202" mass="21835">MTSTLFHFLTAMKAGSSSLNPYAASYVPLFKRGLPNANNDLSPTQELNSGNEFVWSGHQPSTLFASAIQTGEGSRRNSHQHGGGEFLASTSKYPNPIQPSFDEEFDMDLAYLQMNFPGISEESLSDVYLANRCDLEAALDMLHQLEVYPDDSLDKLPDSLDIGDVSEPVTVSMTSSSQKAKIQTVDDALASSSAPFNTSPAS</sequence>
<organism evidence="3 4">
    <name type="scientific">Striga asiatica</name>
    <name type="common">Asiatic witchweed</name>
    <name type="synonym">Buchnera asiatica</name>
    <dbReference type="NCBI Taxonomy" id="4170"/>
    <lineage>
        <taxon>Eukaryota</taxon>
        <taxon>Viridiplantae</taxon>
        <taxon>Streptophyta</taxon>
        <taxon>Embryophyta</taxon>
        <taxon>Tracheophyta</taxon>
        <taxon>Spermatophyta</taxon>
        <taxon>Magnoliopsida</taxon>
        <taxon>eudicotyledons</taxon>
        <taxon>Gunneridae</taxon>
        <taxon>Pentapetalae</taxon>
        <taxon>asterids</taxon>
        <taxon>lamiids</taxon>
        <taxon>Lamiales</taxon>
        <taxon>Orobanchaceae</taxon>
        <taxon>Buchnereae</taxon>
        <taxon>Striga</taxon>
    </lineage>
</organism>